<feature type="compositionally biased region" description="Low complexity" evidence="1">
    <location>
        <begin position="504"/>
        <end position="557"/>
    </location>
</feature>
<dbReference type="Proteomes" id="UP001222325">
    <property type="component" value="Unassembled WGS sequence"/>
</dbReference>
<evidence type="ECO:0000313" key="2">
    <source>
        <dbReference type="EMBL" id="KAJ7065889.1"/>
    </source>
</evidence>
<proteinExistence type="predicted"/>
<keyword evidence="3" id="KW-1185">Reference proteome</keyword>
<feature type="region of interest" description="Disordered" evidence="1">
    <location>
        <begin position="504"/>
        <end position="579"/>
    </location>
</feature>
<dbReference type="AlphaFoldDB" id="A0AAD6TQS0"/>
<evidence type="ECO:0000256" key="1">
    <source>
        <dbReference type="SAM" id="MobiDB-lite"/>
    </source>
</evidence>
<feature type="region of interest" description="Disordered" evidence="1">
    <location>
        <begin position="449"/>
        <end position="486"/>
    </location>
</feature>
<gene>
    <name evidence="2" type="ORF">B0H15DRAFT_807688</name>
</gene>
<sequence length="738" mass="77713">MTHSNLDQIWSVYTTSPDPLSGMDSLYKTCCVLTRQVLQPSDIVLSGGGFVLHPQLAGSLSDVIPAMDHLLLCAAHHHKLVTTPSIGQAELQTLTSTTGLHSCATQNQVVHCWVLVIDRIWAAMCELKALCVGNPFDPSRKTWISKIPVIASSLPLPLRVKLPKDMLQFFDISVEPRRELPPVQSNPPLSSKVISTAVSTQGTSVQATHSLGASQLDGPHGYPARRPSSTEKELVSASAMDFSDRVIESGRWGARTPSLAGSTQGQDEQVEPKLVDALKDGVKALDIVHVTPPPKSPAPAPATADAVELGGLRVEVTQPRAMASTSTVKRGGLMSVRLRRNGVDTGKDTWQAAGACLAPFPDAIGGGRGRDALTGPRSKSRLREHAVKSGAAASSQRPPAPALVKDEPTVELGGLENTPSMPPAAVIVCGKGMIEPVGLDKTRQHMVIPNLGEIRTRDEESRASSEQYPPRCASPPASLSSPPAAPAPVFDKGPVWFMCSNPPRGAAASPPSAPAAAAGRNAPSAPAATDTPPSPHPRASGQATPATGPPGAAASPPCTLPAQLRVPPPPPSSSPSGCVPYAAHTTDGSAVARVAPPPKSPAPAPAMADAVERGGLRIEAAQSRRTASASVIKGGGLTSVLLKRKGADAGRDKRQAVKVRLARSHLAAESSAQQLLQERMFHDIVKRPCSFVTDYKVFTLVSVIIRTFWITHLLWILQEVLVPRIVWEREGIGTAARR</sequence>
<name>A0AAD6TQS0_9AGAR</name>
<feature type="region of interest" description="Disordered" evidence="1">
    <location>
        <begin position="211"/>
        <end position="237"/>
    </location>
</feature>
<organism evidence="2 3">
    <name type="scientific">Mycena belliarum</name>
    <dbReference type="NCBI Taxonomy" id="1033014"/>
    <lineage>
        <taxon>Eukaryota</taxon>
        <taxon>Fungi</taxon>
        <taxon>Dikarya</taxon>
        <taxon>Basidiomycota</taxon>
        <taxon>Agaricomycotina</taxon>
        <taxon>Agaricomycetes</taxon>
        <taxon>Agaricomycetidae</taxon>
        <taxon>Agaricales</taxon>
        <taxon>Marasmiineae</taxon>
        <taxon>Mycenaceae</taxon>
        <taxon>Mycena</taxon>
    </lineage>
</organism>
<accession>A0AAD6TQS0</accession>
<feature type="compositionally biased region" description="Basic and acidic residues" evidence="1">
    <location>
        <begin position="454"/>
        <end position="463"/>
    </location>
</feature>
<dbReference type="EMBL" id="JARJCN010000176">
    <property type="protein sequence ID" value="KAJ7065889.1"/>
    <property type="molecule type" value="Genomic_DNA"/>
</dbReference>
<reference evidence="2" key="1">
    <citation type="submission" date="2023-03" db="EMBL/GenBank/DDBJ databases">
        <title>Massive genome expansion in bonnet fungi (Mycena s.s.) driven by repeated elements and novel gene families across ecological guilds.</title>
        <authorList>
            <consortium name="Lawrence Berkeley National Laboratory"/>
            <person name="Harder C.B."/>
            <person name="Miyauchi S."/>
            <person name="Viragh M."/>
            <person name="Kuo A."/>
            <person name="Thoen E."/>
            <person name="Andreopoulos B."/>
            <person name="Lu D."/>
            <person name="Skrede I."/>
            <person name="Drula E."/>
            <person name="Henrissat B."/>
            <person name="Morin E."/>
            <person name="Kohler A."/>
            <person name="Barry K."/>
            <person name="LaButti K."/>
            <person name="Morin E."/>
            <person name="Salamov A."/>
            <person name="Lipzen A."/>
            <person name="Mereny Z."/>
            <person name="Hegedus B."/>
            <person name="Baldrian P."/>
            <person name="Stursova M."/>
            <person name="Weitz H."/>
            <person name="Taylor A."/>
            <person name="Grigoriev I.V."/>
            <person name="Nagy L.G."/>
            <person name="Martin F."/>
            <person name="Kauserud H."/>
        </authorList>
    </citation>
    <scope>NUCLEOTIDE SEQUENCE</scope>
    <source>
        <strain evidence="2">CBHHK173m</strain>
    </source>
</reference>
<evidence type="ECO:0000313" key="3">
    <source>
        <dbReference type="Proteomes" id="UP001222325"/>
    </source>
</evidence>
<feature type="region of interest" description="Disordered" evidence="1">
    <location>
        <begin position="367"/>
        <end position="404"/>
    </location>
</feature>
<comment type="caution">
    <text evidence="2">The sequence shown here is derived from an EMBL/GenBank/DDBJ whole genome shotgun (WGS) entry which is preliminary data.</text>
</comment>
<protein>
    <submittedName>
        <fullName evidence="2">Uncharacterized protein</fullName>
    </submittedName>
</protein>
<feature type="compositionally biased region" description="Low complexity" evidence="1">
    <location>
        <begin position="469"/>
        <end position="482"/>
    </location>
</feature>